<dbReference type="CDD" id="cd07995">
    <property type="entry name" value="TPK"/>
    <property type="match status" value="1"/>
</dbReference>
<evidence type="ECO:0000313" key="8">
    <source>
        <dbReference type="Proteomes" id="UP000239480"/>
    </source>
</evidence>
<keyword evidence="1" id="KW-0808">Transferase</keyword>
<dbReference type="Gene3D" id="3.40.50.10240">
    <property type="entry name" value="Thiamin pyrophosphokinase, catalytic domain"/>
    <property type="match status" value="1"/>
</dbReference>
<dbReference type="GO" id="GO:0004788">
    <property type="term" value="F:thiamine diphosphokinase activity"/>
    <property type="evidence" value="ECO:0007669"/>
    <property type="project" value="UniProtKB-UniRule"/>
</dbReference>
<dbReference type="GO" id="GO:0009229">
    <property type="term" value="P:thiamine diphosphate biosynthetic process"/>
    <property type="evidence" value="ECO:0007669"/>
    <property type="project" value="InterPro"/>
</dbReference>
<sequence>MEDIIVRRSSGITLLGGGKVRPDELTESLKHCPFLVAADGGATFAVSMGHIPEAVVGDMDSLPDEVAAAIPADRIHAIAEQDSTDFDKALRSISAPLVLGVGFLGGRVDHQLANLNVLVRRAETACILLGRRDVIFAAPRRLRLDLQGGSRVSLFPMSPVQGRSKGLQWPIDGLEMAPGARIGTSNRVCEGHSGPVDMKFDGPGMLVILPRAALRQAISALVPLSGDVHG</sequence>
<organism evidence="7 8">
    <name type="scientific">Aliiruegeria haliotis</name>
    <dbReference type="NCBI Taxonomy" id="1280846"/>
    <lineage>
        <taxon>Bacteria</taxon>
        <taxon>Pseudomonadati</taxon>
        <taxon>Pseudomonadota</taxon>
        <taxon>Alphaproteobacteria</taxon>
        <taxon>Rhodobacterales</taxon>
        <taxon>Roseobacteraceae</taxon>
        <taxon>Aliiruegeria</taxon>
    </lineage>
</organism>
<evidence type="ECO:0000256" key="5">
    <source>
        <dbReference type="NCBIfam" id="TIGR01378"/>
    </source>
</evidence>
<dbReference type="InterPro" id="IPR007371">
    <property type="entry name" value="TPK_catalytic"/>
</dbReference>
<keyword evidence="8" id="KW-1185">Reference proteome</keyword>
<comment type="caution">
    <text evidence="7">The sequence shown here is derived from an EMBL/GenBank/DDBJ whole genome shotgun (WGS) entry which is preliminary data.</text>
</comment>
<dbReference type="SMART" id="SM00983">
    <property type="entry name" value="TPK_B1_binding"/>
    <property type="match status" value="1"/>
</dbReference>
<dbReference type="SUPFAM" id="SSF63862">
    <property type="entry name" value="Thiamin pyrophosphokinase, substrate-binding domain"/>
    <property type="match status" value="1"/>
</dbReference>
<dbReference type="GO" id="GO:0016301">
    <property type="term" value="F:kinase activity"/>
    <property type="evidence" value="ECO:0007669"/>
    <property type="project" value="UniProtKB-KW"/>
</dbReference>
<dbReference type="OrthoDB" id="7057856at2"/>
<dbReference type="PANTHER" id="PTHR41299:SF1">
    <property type="entry name" value="THIAMINE PYROPHOSPHOKINASE"/>
    <property type="match status" value="1"/>
</dbReference>
<dbReference type="GO" id="GO:0005524">
    <property type="term" value="F:ATP binding"/>
    <property type="evidence" value="ECO:0007669"/>
    <property type="project" value="UniProtKB-KW"/>
</dbReference>
<dbReference type="RefSeq" id="WP_106205124.1">
    <property type="nucleotide sequence ID" value="NZ_PVTD01000004.1"/>
</dbReference>
<accession>A0A2T0RRB0</accession>
<dbReference type="GO" id="GO:0030975">
    <property type="term" value="F:thiamine binding"/>
    <property type="evidence" value="ECO:0007669"/>
    <property type="project" value="InterPro"/>
</dbReference>
<dbReference type="PANTHER" id="PTHR41299">
    <property type="entry name" value="THIAMINE PYROPHOSPHOKINASE"/>
    <property type="match status" value="1"/>
</dbReference>
<dbReference type="InterPro" id="IPR007373">
    <property type="entry name" value="Thiamin_PyroPKinase_B1-bd"/>
</dbReference>
<dbReference type="InterPro" id="IPR053149">
    <property type="entry name" value="TPK"/>
</dbReference>
<proteinExistence type="predicted"/>
<dbReference type="Pfam" id="PF04263">
    <property type="entry name" value="TPK_catalytic"/>
    <property type="match status" value="1"/>
</dbReference>
<dbReference type="InterPro" id="IPR036371">
    <property type="entry name" value="TPK_B1-bd_sf"/>
</dbReference>
<dbReference type="Pfam" id="PF04265">
    <property type="entry name" value="TPK_B1_binding"/>
    <property type="match status" value="1"/>
</dbReference>
<evidence type="ECO:0000256" key="3">
    <source>
        <dbReference type="ARBA" id="ARBA00022777"/>
    </source>
</evidence>
<reference evidence="7 8" key="1">
    <citation type="submission" date="2018-03" db="EMBL/GenBank/DDBJ databases">
        <title>Genomic Encyclopedia of Archaeal and Bacterial Type Strains, Phase II (KMG-II): from individual species to whole genera.</title>
        <authorList>
            <person name="Goeker M."/>
        </authorList>
    </citation>
    <scope>NUCLEOTIDE SEQUENCE [LARGE SCALE GENOMIC DNA]</scope>
    <source>
        <strain evidence="7 8">DSM 29328</strain>
    </source>
</reference>
<dbReference type="Proteomes" id="UP000239480">
    <property type="component" value="Unassembled WGS sequence"/>
</dbReference>
<protein>
    <recommendedName>
        <fullName evidence="5">Thiamine diphosphokinase</fullName>
        <ecNumber evidence="5">2.7.6.2</ecNumber>
    </recommendedName>
</protein>
<keyword evidence="3 7" id="KW-0418">Kinase</keyword>
<dbReference type="AlphaFoldDB" id="A0A2T0RRB0"/>
<dbReference type="InterPro" id="IPR006282">
    <property type="entry name" value="Thi_PPkinase"/>
</dbReference>
<evidence type="ECO:0000313" key="7">
    <source>
        <dbReference type="EMBL" id="PRY23736.1"/>
    </source>
</evidence>
<dbReference type="EC" id="2.7.6.2" evidence="5"/>
<dbReference type="SUPFAM" id="SSF63999">
    <property type="entry name" value="Thiamin pyrophosphokinase, catalytic domain"/>
    <property type="match status" value="1"/>
</dbReference>
<dbReference type="EMBL" id="PVTD01000004">
    <property type="protein sequence ID" value="PRY23736.1"/>
    <property type="molecule type" value="Genomic_DNA"/>
</dbReference>
<dbReference type="NCBIfam" id="TIGR01378">
    <property type="entry name" value="thi_PPkinase"/>
    <property type="match status" value="1"/>
</dbReference>
<evidence type="ECO:0000256" key="4">
    <source>
        <dbReference type="ARBA" id="ARBA00022840"/>
    </source>
</evidence>
<evidence type="ECO:0000256" key="1">
    <source>
        <dbReference type="ARBA" id="ARBA00022679"/>
    </source>
</evidence>
<dbReference type="InterPro" id="IPR036759">
    <property type="entry name" value="TPK_catalytic_sf"/>
</dbReference>
<name>A0A2T0RRB0_9RHOB</name>
<keyword evidence="4" id="KW-0067">ATP-binding</keyword>
<gene>
    <name evidence="7" type="ORF">CLV78_104228</name>
</gene>
<evidence type="ECO:0000256" key="2">
    <source>
        <dbReference type="ARBA" id="ARBA00022741"/>
    </source>
</evidence>
<evidence type="ECO:0000259" key="6">
    <source>
        <dbReference type="SMART" id="SM00983"/>
    </source>
</evidence>
<feature type="domain" description="Thiamin pyrophosphokinase thiamin-binding" evidence="6">
    <location>
        <begin position="130"/>
        <end position="207"/>
    </location>
</feature>
<keyword evidence="2" id="KW-0547">Nucleotide-binding</keyword>
<dbReference type="GO" id="GO:0006772">
    <property type="term" value="P:thiamine metabolic process"/>
    <property type="evidence" value="ECO:0007669"/>
    <property type="project" value="UniProtKB-UniRule"/>
</dbReference>